<dbReference type="AlphaFoldDB" id="A0A3S3RQT4"/>
<accession>A0A3S3RQT4</accession>
<dbReference type="CDD" id="cd00063">
    <property type="entry name" value="FN3"/>
    <property type="match status" value="1"/>
</dbReference>
<dbReference type="Proteomes" id="UP000287853">
    <property type="component" value="Unassembled WGS sequence"/>
</dbReference>
<dbReference type="InterPro" id="IPR003961">
    <property type="entry name" value="FN3_dom"/>
</dbReference>
<evidence type="ECO:0000313" key="2">
    <source>
        <dbReference type="EMBL" id="RWX45677.1"/>
    </source>
</evidence>
<evidence type="ECO:0000259" key="1">
    <source>
        <dbReference type="PROSITE" id="PS50853"/>
    </source>
</evidence>
<dbReference type="InterPro" id="IPR013783">
    <property type="entry name" value="Ig-like_fold"/>
</dbReference>
<protein>
    <recommendedName>
        <fullName evidence="1">Fibronectin type-III domain-containing protein</fullName>
    </recommendedName>
</protein>
<evidence type="ECO:0000313" key="3">
    <source>
        <dbReference type="Proteomes" id="UP000287853"/>
    </source>
</evidence>
<dbReference type="SUPFAM" id="SSF49265">
    <property type="entry name" value="Fibronectin type III"/>
    <property type="match status" value="1"/>
</dbReference>
<dbReference type="Gene3D" id="2.60.40.10">
    <property type="entry name" value="Immunoglobulins"/>
    <property type="match status" value="2"/>
</dbReference>
<feature type="domain" description="Fibronectin type-III" evidence="1">
    <location>
        <begin position="455"/>
        <end position="554"/>
    </location>
</feature>
<dbReference type="InterPro" id="IPR036116">
    <property type="entry name" value="FN3_sf"/>
</dbReference>
<gene>
    <name evidence="2" type="ORF">H206_01436</name>
</gene>
<name>A0A3S3RQT4_9BACT</name>
<comment type="caution">
    <text evidence="2">The sequence shown here is derived from an EMBL/GenBank/DDBJ whole genome shotgun (WGS) entry which is preliminary data.</text>
</comment>
<dbReference type="PROSITE" id="PS50853">
    <property type="entry name" value="FN3"/>
    <property type="match status" value="1"/>
</dbReference>
<reference evidence="2 3" key="1">
    <citation type="submission" date="2017-01" db="EMBL/GenBank/DDBJ databases">
        <title>The cable genome- insights into the physiology and evolution of filamentous bacteria capable of sulfide oxidation via long distance electron transfer.</title>
        <authorList>
            <person name="Schreiber L."/>
            <person name="Bjerg J.T."/>
            <person name="Boggild A."/>
            <person name="Van De Vossenberg J."/>
            <person name="Meysman F."/>
            <person name="Nielsen L.P."/>
            <person name="Schramm A."/>
            <person name="Kjeldsen K.U."/>
        </authorList>
    </citation>
    <scope>NUCLEOTIDE SEQUENCE [LARGE SCALE GENOMIC DNA]</scope>
    <source>
        <strain evidence="2">MCF</strain>
    </source>
</reference>
<organism evidence="2 3">
    <name type="scientific">Candidatus Electrothrix aarhusensis</name>
    <dbReference type="NCBI Taxonomy" id="1859131"/>
    <lineage>
        <taxon>Bacteria</taxon>
        <taxon>Pseudomonadati</taxon>
        <taxon>Thermodesulfobacteriota</taxon>
        <taxon>Desulfobulbia</taxon>
        <taxon>Desulfobulbales</taxon>
        <taxon>Desulfobulbaceae</taxon>
        <taxon>Candidatus Electrothrix</taxon>
    </lineage>
</organism>
<sequence>MEAALDEVIERGTGHLYKQLTNGDLEGYTAPAAAGQQALVSQAAFTGVQGAALEVSERSDDTRFTIRLGESSVPSEDFVAEAATTGSLAANVTLVDRSDRSTLTASGEVKITVSFDNDIDFDWGKLQFFKVIAIVEAEESVTLTASSELAKFDKIKKKIGTLRFAPIPVAGLPIWITPMMDVYLFAEGKIEAEATFGAVAQQRVEGGILYNRDTGFSRHKNFTTDNSFTFPTGNITASIKGGVETAFSTKICDVTGPSIPMERYIKISASAEGELFGHCTYIAVQFAEGSNISFKWDMSGSTKIGKMLHLDQLEALTEFSISVSERNVANWTVYSTCPRESFLSIEGDGIFSTIDFGDPNGLATTFTVSNTGDDTLHWNTSGVPSEVTVSPSSGVLAPGAQEVVQMSVVTASLPAGRYLHKPFFYNEASVGQGMPDDEFGNTYKTIDITVNGAMNDTPIITSLISPAGGQVAIDWDFTSSGSDPFVGFQIYATQTPTDPDTYRLVYITDIYDRHAVISGFIPGATYSFDMRVYSNDGARPGPFSNKVSVQVAGNPPVVVPTALNDTGITFGGDYPSGNNSGCTGVEIGAQDCSRGRDVTHNDNSDGHAGFSYTKLDSNGVPLVDQSADYVTTPWACVRDNVTGLIWEAKTNDGGLHDQGDTYTWYNTDPAINGGNDGYNDNGGGSCYGYNNGDSATFCNTEAYVNRVNVVGWCGRSDWSIPTRKELESLITYDRYSPAIDTEYFPNFSSEINLFVWSGDPFANDTNYAWGVNLNYANSNYSHRSYSRVVRLVYIGH</sequence>
<proteinExistence type="predicted"/>
<dbReference type="EMBL" id="MTKO01000074">
    <property type="protein sequence ID" value="RWX45677.1"/>
    <property type="molecule type" value="Genomic_DNA"/>
</dbReference>
<keyword evidence="3" id="KW-1185">Reference proteome</keyword>
<dbReference type="Pfam" id="PF07603">
    <property type="entry name" value="Lcl_C"/>
    <property type="match status" value="1"/>
</dbReference>
<dbReference type="InterPro" id="IPR011460">
    <property type="entry name" value="Lcl_C"/>
</dbReference>